<evidence type="ECO:0000256" key="6">
    <source>
        <dbReference type="SAM" id="MobiDB-lite"/>
    </source>
</evidence>
<accession>A0AAD9T2J4</accession>
<evidence type="ECO:0000256" key="2">
    <source>
        <dbReference type="ARBA" id="ARBA00022737"/>
    </source>
</evidence>
<keyword evidence="4" id="KW-0862">Zinc</keyword>
<dbReference type="PROSITE" id="PS00028">
    <property type="entry name" value="ZINC_FINGER_C2H2_1"/>
    <property type="match status" value="1"/>
</dbReference>
<dbReference type="Gene3D" id="3.30.160.60">
    <property type="entry name" value="Classic Zinc Finger"/>
    <property type="match status" value="1"/>
</dbReference>
<organism evidence="8 9">
    <name type="scientific">Diplocarpon rosae</name>
    <dbReference type="NCBI Taxonomy" id="946125"/>
    <lineage>
        <taxon>Eukaryota</taxon>
        <taxon>Fungi</taxon>
        <taxon>Dikarya</taxon>
        <taxon>Ascomycota</taxon>
        <taxon>Pezizomycotina</taxon>
        <taxon>Leotiomycetes</taxon>
        <taxon>Helotiales</taxon>
        <taxon>Drepanopezizaceae</taxon>
        <taxon>Diplocarpon</taxon>
    </lineage>
</organism>
<dbReference type="GO" id="GO:0005634">
    <property type="term" value="C:nucleus"/>
    <property type="evidence" value="ECO:0007669"/>
    <property type="project" value="TreeGrafter"/>
</dbReference>
<dbReference type="PANTHER" id="PTHR24409">
    <property type="entry name" value="ZINC FINGER PROTEIN 142"/>
    <property type="match status" value="1"/>
</dbReference>
<dbReference type="PANTHER" id="PTHR24409:SF295">
    <property type="entry name" value="AZ2-RELATED"/>
    <property type="match status" value="1"/>
</dbReference>
<evidence type="ECO:0000256" key="1">
    <source>
        <dbReference type="ARBA" id="ARBA00022723"/>
    </source>
</evidence>
<gene>
    <name evidence="8" type="ORF">QTJ16_003365</name>
</gene>
<protein>
    <recommendedName>
        <fullName evidence="7">C2H2-type domain-containing protein</fullName>
    </recommendedName>
</protein>
<proteinExistence type="predicted"/>
<feature type="domain" description="C2H2-type" evidence="7">
    <location>
        <begin position="424"/>
        <end position="453"/>
    </location>
</feature>
<dbReference type="PROSITE" id="PS50157">
    <property type="entry name" value="ZINC_FINGER_C2H2_2"/>
    <property type="match status" value="1"/>
</dbReference>
<dbReference type="SMART" id="SM00355">
    <property type="entry name" value="ZnF_C2H2"/>
    <property type="match status" value="5"/>
</dbReference>
<feature type="region of interest" description="Disordered" evidence="6">
    <location>
        <begin position="165"/>
        <end position="188"/>
    </location>
</feature>
<feature type="region of interest" description="Disordered" evidence="6">
    <location>
        <begin position="233"/>
        <end position="265"/>
    </location>
</feature>
<keyword evidence="1" id="KW-0479">Metal-binding</keyword>
<evidence type="ECO:0000256" key="4">
    <source>
        <dbReference type="ARBA" id="ARBA00022833"/>
    </source>
</evidence>
<comment type="caution">
    <text evidence="8">The sequence shown here is derived from an EMBL/GenBank/DDBJ whole genome shotgun (WGS) entry which is preliminary data.</text>
</comment>
<dbReference type="GO" id="GO:0000981">
    <property type="term" value="F:DNA-binding transcription factor activity, RNA polymerase II-specific"/>
    <property type="evidence" value="ECO:0007669"/>
    <property type="project" value="TreeGrafter"/>
</dbReference>
<evidence type="ECO:0000313" key="9">
    <source>
        <dbReference type="Proteomes" id="UP001285354"/>
    </source>
</evidence>
<feature type="region of interest" description="Disordered" evidence="6">
    <location>
        <begin position="25"/>
        <end position="49"/>
    </location>
</feature>
<sequence>MQSQVKLTVMASADKIKPWAAWASEEQGRGRGRGLTYPQNQDHGQDEEPPPTAIAYIYCRTCKREYCDETSFRAHKIKSPRHIVCDVCFIEFHDDEAKKAHRHAYHSAEQDLNCPHCTCHFTRLGSLIGHLELNECRGLPSAAFDEARKVTTEHQDAMRAANRFQDVSRSGNAIDEPLPPLRRYDSGASSGLQAQFGQYPHLGQRAPFVSQPRLGGTGSCYSSGSNYANRLEAQGGGYASGDSNSPLGADTAGSEKSPRPTFQSSANLLTTTDEAIFEDEDLISFTTNAVLSTPWGRSATKLLEVPKFTSSSLYALSNKPCNAALVKPVAVPVSVTRYGNVNSATHAFVSVQPPARTSPGNAWSGSSTAAGLFPDAPSAVAPPIQLLQSMTSKPVFKNKNHIEVDPNQPGFRVSAFWVAPLNKYKCPLCPKSNPNRNAFIAHLKSPAHRQEQLQCRRCLRYYATATALTQHYESQGVRCTARETDSFDSVVLGVTANTALTAGRNADDTIKYAINPDVALPAGASILAAHRSQQQAADIQFNKYWDTRTPKW</sequence>
<evidence type="ECO:0000256" key="3">
    <source>
        <dbReference type="ARBA" id="ARBA00022771"/>
    </source>
</evidence>
<dbReference type="GO" id="GO:0000977">
    <property type="term" value="F:RNA polymerase II transcription regulatory region sequence-specific DNA binding"/>
    <property type="evidence" value="ECO:0007669"/>
    <property type="project" value="TreeGrafter"/>
</dbReference>
<dbReference type="GO" id="GO:0008270">
    <property type="term" value="F:zinc ion binding"/>
    <property type="evidence" value="ECO:0007669"/>
    <property type="project" value="UniProtKB-KW"/>
</dbReference>
<dbReference type="AlphaFoldDB" id="A0AAD9T2J4"/>
<dbReference type="EMBL" id="JAUBYV010000004">
    <property type="protein sequence ID" value="KAK2627399.1"/>
    <property type="molecule type" value="Genomic_DNA"/>
</dbReference>
<dbReference type="InterPro" id="IPR013087">
    <property type="entry name" value="Znf_C2H2_type"/>
</dbReference>
<keyword evidence="3 5" id="KW-0863">Zinc-finger</keyword>
<reference evidence="8" key="1">
    <citation type="submission" date="2023-06" db="EMBL/GenBank/DDBJ databases">
        <title>Draft genome of Marssonina rosae.</title>
        <authorList>
            <person name="Cheng Q."/>
        </authorList>
    </citation>
    <scope>NUCLEOTIDE SEQUENCE</scope>
    <source>
        <strain evidence="8">R4</strain>
    </source>
</reference>
<keyword evidence="9" id="KW-1185">Reference proteome</keyword>
<keyword evidence="2" id="KW-0677">Repeat</keyword>
<evidence type="ECO:0000256" key="5">
    <source>
        <dbReference type="PROSITE-ProRule" id="PRU00042"/>
    </source>
</evidence>
<evidence type="ECO:0000313" key="8">
    <source>
        <dbReference type="EMBL" id="KAK2627399.1"/>
    </source>
</evidence>
<evidence type="ECO:0000259" key="7">
    <source>
        <dbReference type="PROSITE" id="PS50157"/>
    </source>
</evidence>
<dbReference type="Proteomes" id="UP001285354">
    <property type="component" value="Unassembled WGS sequence"/>
</dbReference>
<name>A0AAD9T2J4_9HELO</name>